<protein>
    <submittedName>
        <fullName evidence="2">Uncharacterized protein</fullName>
    </submittedName>
</protein>
<dbReference type="AlphaFoldDB" id="A0A4W5NMF2"/>
<dbReference type="GeneTree" id="ENSGT00980000202692"/>
<reference evidence="2" key="2">
    <citation type="submission" date="2025-08" db="UniProtKB">
        <authorList>
            <consortium name="Ensembl"/>
        </authorList>
    </citation>
    <scope>IDENTIFICATION</scope>
</reference>
<dbReference type="Ensembl" id="ENSHHUT00000054011.1">
    <property type="protein sequence ID" value="ENSHHUP00000052172.1"/>
    <property type="gene ID" value="ENSHHUG00000031395.1"/>
</dbReference>
<dbReference type="Proteomes" id="UP000314982">
    <property type="component" value="Unassembled WGS sequence"/>
</dbReference>
<organism evidence="2 3">
    <name type="scientific">Hucho hucho</name>
    <name type="common">huchen</name>
    <dbReference type="NCBI Taxonomy" id="62062"/>
    <lineage>
        <taxon>Eukaryota</taxon>
        <taxon>Metazoa</taxon>
        <taxon>Chordata</taxon>
        <taxon>Craniata</taxon>
        <taxon>Vertebrata</taxon>
        <taxon>Euteleostomi</taxon>
        <taxon>Actinopterygii</taxon>
        <taxon>Neopterygii</taxon>
        <taxon>Teleostei</taxon>
        <taxon>Protacanthopterygii</taxon>
        <taxon>Salmoniformes</taxon>
        <taxon>Salmonidae</taxon>
        <taxon>Salmoninae</taxon>
        <taxon>Hucho</taxon>
    </lineage>
</organism>
<name>A0A4W5NMF2_9TELE</name>
<evidence type="ECO:0000313" key="3">
    <source>
        <dbReference type="Proteomes" id="UP000314982"/>
    </source>
</evidence>
<keyword evidence="3" id="KW-1185">Reference proteome</keyword>
<dbReference type="STRING" id="62062.ENSHHUP00000052172"/>
<feature type="region of interest" description="Disordered" evidence="1">
    <location>
        <begin position="67"/>
        <end position="87"/>
    </location>
</feature>
<accession>A0A4W5NMF2</accession>
<reference evidence="3" key="1">
    <citation type="submission" date="2018-06" db="EMBL/GenBank/DDBJ databases">
        <title>Genome assembly of Danube salmon.</title>
        <authorList>
            <person name="Macqueen D.J."/>
            <person name="Gundappa M.K."/>
        </authorList>
    </citation>
    <scope>NUCLEOTIDE SEQUENCE [LARGE SCALE GENOMIC DNA]</scope>
</reference>
<reference evidence="2" key="3">
    <citation type="submission" date="2025-09" db="UniProtKB">
        <authorList>
            <consortium name="Ensembl"/>
        </authorList>
    </citation>
    <scope>IDENTIFICATION</scope>
</reference>
<evidence type="ECO:0000256" key="1">
    <source>
        <dbReference type="SAM" id="MobiDB-lite"/>
    </source>
</evidence>
<evidence type="ECO:0000313" key="2">
    <source>
        <dbReference type="Ensembl" id="ENSHHUP00000052172.1"/>
    </source>
</evidence>
<sequence>MNLFCFSLEGSMGSLYEAVQDSSDAQVYTIPSRSSRCSCSPAVLLNGNPKLRGSGRSISMEISQMQNNNTNKKKRRTHASKSASDNETLDYAAASGNTALWLPAKFPPENDLDLVHIENNQNEGKLFGDFEVKRIYSLAFF</sequence>
<proteinExistence type="predicted"/>